<evidence type="ECO:0000256" key="2">
    <source>
        <dbReference type="ARBA" id="ARBA00008531"/>
    </source>
</evidence>
<dbReference type="GO" id="GO:0005047">
    <property type="term" value="F:signal recognition particle binding"/>
    <property type="evidence" value="ECO:0007669"/>
    <property type="project" value="TreeGrafter"/>
</dbReference>
<evidence type="ECO:0000313" key="9">
    <source>
        <dbReference type="Proteomes" id="UP000326202"/>
    </source>
</evidence>
<dbReference type="Gene3D" id="3.40.50.300">
    <property type="entry name" value="P-loop containing nucleotide triphosphate hydrolases"/>
    <property type="match status" value="1"/>
</dbReference>
<dbReference type="AlphaFoldDB" id="A0A5J6MMA5"/>
<name>A0A5J6MMA5_9PROT</name>
<dbReference type="GO" id="GO:0005525">
    <property type="term" value="F:GTP binding"/>
    <property type="evidence" value="ECO:0007669"/>
    <property type="project" value="UniProtKB-KW"/>
</dbReference>
<evidence type="ECO:0000313" key="8">
    <source>
        <dbReference type="EMBL" id="QEX18287.1"/>
    </source>
</evidence>
<dbReference type="GO" id="GO:0003924">
    <property type="term" value="F:GTPase activity"/>
    <property type="evidence" value="ECO:0007669"/>
    <property type="project" value="TreeGrafter"/>
</dbReference>
<keyword evidence="5" id="KW-0472">Membrane</keyword>
<dbReference type="RefSeq" id="WP_151178465.1">
    <property type="nucleotide sequence ID" value="NZ_CP042906.1"/>
</dbReference>
<dbReference type="GO" id="GO:0006614">
    <property type="term" value="P:SRP-dependent cotranslational protein targeting to membrane"/>
    <property type="evidence" value="ECO:0007669"/>
    <property type="project" value="InterPro"/>
</dbReference>
<dbReference type="SMART" id="SM00962">
    <property type="entry name" value="SRP54"/>
    <property type="match status" value="1"/>
</dbReference>
<dbReference type="PANTHER" id="PTHR43134:SF1">
    <property type="entry name" value="SIGNAL RECOGNITION PARTICLE RECEPTOR SUBUNIT ALPHA"/>
    <property type="match status" value="1"/>
</dbReference>
<reference evidence="8 9" key="1">
    <citation type="submission" date="2019-08" db="EMBL/GenBank/DDBJ databases">
        <title>Hyperibacter terrae gen. nov., sp. nov. and Hyperibacter viscosus sp. nov., two new members in the family Rhodospirillaceae isolated from the rhizosphere of Hypericum perforatum.</title>
        <authorList>
            <person name="Noviana Z."/>
        </authorList>
    </citation>
    <scope>NUCLEOTIDE SEQUENCE [LARGE SCALE GENOMIC DNA]</scope>
    <source>
        <strain evidence="8 9">R5913</strain>
    </source>
</reference>
<dbReference type="EMBL" id="CP042906">
    <property type="protein sequence ID" value="QEX18287.1"/>
    <property type="molecule type" value="Genomic_DNA"/>
</dbReference>
<proteinExistence type="inferred from homology"/>
<evidence type="ECO:0000256" key="6">
    <source>
        <dbReference type="SAM" id="MobiDB-lite"/>
    </source>
</evidence>
<evidence type="ECO:0000256" key="3">
    <source>
        <dbReference type="ARBA" id="ARBA00022741"/>
    </source>
</evidence>
<comment type="similarity">
    <text evidence="2">Belongs to the GTP-binding SRP family.</text>
</comment>
<feature type="region of interest" description="Disordered" evidence="6">
    <location>
        <begin position="45"/>
        <end position="64"/>
    </location>
</feature>
<dbReference type="PANTHER" id="PTHR43134">
    <property type="entry name" value="SIGNAL RECOGNITION PARTICLE RECEPTOR SUBUNIT ALPHA"/>
    <property type="match status" value="1"/>
</dbReference>
<feature type="domain" description="SRP54-type proteins GTP-binding" evidence="7">
    <location>
        <begin position="127"/>
        <end position="316"/>
    </location>
</feature>
<comment type="subcellular location">
    <subcellularLocation>
        <location evidence="1">Cell membrane</location>
        <topology evidence="1">Peripheral membrane protein</topology>
        <orientation evidence="1">Cytoplasmic side</orientation>
    </subcellularLocation>
</comment>
<keyword evidence="8" id="KW-0282">Flagellum</keyword>
<keyword evidence="8" id="KW-0966">Cell projection</keyword>
<evidence type="ECO:0000259" key="7">
    <source>
        <dbReference type="SMART" id="SM00962"/>
    </source>
</evidence>
<gene>
    <name evidence="8" type="primary">flhF</name>
    <name evidence="8" type="ORF">FRZ44_35920</name>
</gene>
<dbReference type="Proteomes" id="UP000326202">
    <property type="component" value="Chromosome"/>
</dbReference>
<keyword evidence="8" id="KW-0969">Cilium</keyword>
<dbReference type="InterPro" id="IPR027417">
    <property type="entry name" value="P-loop_NTPase"/>
</dbReference>
<keyword evidence="4" id="KW-0342">GTP-binding</keyword>
<keyword evidence="3" id="KW-0547">Nucleotide-binding</keyword>
<dbReference type="GO" id="GO:0005886">
    <property type="term" value="C:plasma membrane"/>
    <property type="evidence" value="ECO:0007669"/>
    <property type="project" value="UniProtKB-SubCell"/>
</dbReference>
<dbReference type="InterPro" id="IPR000897">
    <property type="entry name" value="SRP54_GTPase_dom"/>
</dbReference>
<dbReference type="Pfam" id="PF00448">
    <property type="entry name" value="SRP54"/>
    <property type="match status" value="1"/>
</dbReference>
<sequence length="333" mass="34369">MRLKTFSAGTMDEAMRRVRQELGEDAVILSTKRDGKSGVLVTAGLEDAPPAEVSTSQPRDLPQNDTAALDGLDRIAARLEFNNVPAAIADRLLNAAAELSTENPTMALAAALDAQFAFAPLIDEAPALPLLFIGPPGAGKTSSLAKLGIRARLAGVAVGAVSCDMLRAGAEAQLATYTRRLDIPAFRARDAQALARALASLPAEGLRLIDSAGSNPQSESDLAEISALVAAGDAEPVLVLAAGGDPAETADQARIYARLGARRLIVTKLDTVRRLGSLLAAAAAGGLALCEFGLSPQIGDGLVPMNPVSLARLLMGERIELPSLNPAAMEAAE</sequence>
<evidence type="ECO:0000256" key="4">
    <source>
        <dbReference type="ARBA" id="ARBA00023134"/>
    </source>
</evidence>
<organism evidence="8 9">
    <name type="scientific">Hypericibacter terrae</name>
    <dbReference type="NCBI Taxonomy" id="2602015"/>
    <lineage>
        <taxon>Bacteria</taxon>
        <taxon>Pseudomonadati</taxon>
        <taxon>Pseudomonadota</taxon>
        <taxon>Alphaproteobacteria</taxon>
        <taxon>Rhodospirillales</taxon>
        <taxon>Dongiaceae</taxon>
        <taxon>Hypericibacter</taxon>
    </lineage>
</organism>
<keyword evidence="9" id="KW-1185">Reference proteome</keyword>
<feature type="compositionally biased region" description="Polar residues" evidence="6">
    <location>
        <begin position="53"/>
        <end position="64"/>
    </location>
</feature>
<dbReference type="SUPFAM" id="SSF52540">
    <property type="entry name" value="P-loop containing nucleoside triphosphate hydrolases"/>
    <property type="match status" value="1"/>
</dbReference>
<accession>A0A5J6MMA5</accession>
<protein>
    <submittedName>
        <fullName evidence="8">Flagellar biosynthesis regulator FlhF</fullName>
    </submittedName>
</protein>
<evidence type="ECO:0000256" key="1">
    <source>
        <dbReference type="ARBA" id="ARBA00004413"/>
    </source>
</evidence>
<evidence type="ECO:0000256" key="5">
    <source>
        <dbReference type="ARBA" id="ARBA00023136"/>
    </source>
</evidence>
<dbReference type="KEGG" id="htq:FRZ44_35920"/>
<dbReference type="OrthoDB" id="9778554at2"/>